<dbReference type="Pfam" id="PF00899">
    <property type="entry name" value="ThiF"/>
    <property type="match status" value="1"/>
</dbReference>
<evidence type="ECO:0000259" key="1">
    <source>
        <dbReference type="Pfam" id="PF00899"/>
    </source>
</evidence>
<dbReference type="GO" id="GO:0005737">
    <property type="term" value="C:cytoplasm"/>
    <property type="evidence" value="ECO:0007669"/>
    <property type="project" value="TreeGrafter"/>
</dbReference>
<dbReference type="RefSeq" id="WP_000371017.1">
    <property type="nucleotide sequence ID" value="NZ_CAXUML010000002.1"/>
</dbReference>
<dbReference type="GO" id="GO:0016779">
    <property type="term" value="F:nucleotidyltransferase activity"/>
    <property type="evidence" value="ECO:0007669"/>
    <property type="project" value="UniProtKB-KW"/>
</dbReference>
<dbReference type="AlphaFoldDB" id="A0A081Q0C3"/>
<dbReference type="InterPro" id="IPR035985">
    <property type="entry name" value="Ubiquitin-activating_enz"/>
</dbReference>
<dbReference type="Gene3D" id="3.40.50.720">
    <property type="entry name" value="NAD(P)-binding Rossmann-like Domain"/>
    <property type="match status" value="1"/>
</dbReference>
<sequence>MDNYFPKWNQDRIVYQWKNDRLRIGADDVDVLEITGYSDFWSDLISCCNGINSFEEIKDLLRKKYDISENIIEKYISKFSDRNLLEILDRPVNQIDHYLINESLETYYSSEGIGGIKLLEKLSNLKVTILGCGAGGSHIALQLAQLGVGRLHLVDDDIVKENNINRQSMFTFNDIGKYKVDCVKDCILKRNYQCVVTKRKLKMSTVDAVKKEISESDWVFCCMDEPPYIAQRLVNRACYLFNIPSIYCFSQRSAGKLLFCNPNIQNIGCVDCLLYEQDSDNFQNLVKKFSNYDGKLITANILTNILLLSSWVVKKWLDCVTEKNSNVWNTLFRFDFYSFREDEFKHFSKQSHCPTCGHDFDKSKLWEILKIDE</sequence>
<gene>
    <name evidence="2" type="ORF">SMIDD28_01069</name>
</gene>
<dbReference type="InterPro" id="IPR045886">
    <property type="entry name" value="ThiF/MoeB/HesA"/>
</dbReference>
<accession>A0A081Q0C3</accession>
<dbReference type="OrthoDB" id="9804286at2"/>
<dbReference type="PANTHER" id="PTHR10953">
    <property type="entry name" value="UBIQUITIN-ACTIVATING ENZYME E1"/>
    <property type="match status" value="1"/>
</dbReference>
<comment type="caution">
    <text evidence="2">The sequence shown here is derived from an EMBL/GenBank/DDBJ whole genome shotgun (WGS) entry which is preliminary data.</text>
</comment>
<organism evidence="2 3">
    <name type="scientific">Streptococcus mitis</name>
    <dbReference type="NCBI Taxonomy" id="28037"/>
    <lineage>
        <taxon>Bacteria</taxon>
        <taxon>Bacillati</taxon>
        <taxon>Bacillota</taxon>
        <taxon>Bacilli</taxon>
        <taxon>Lactobacillales</taxon>
        <taxon>Streptococcaceae</taxon>
        <taxon>Streptococcus</taxon>
        <taxon>Streptococcus mitis group</taxon>
    </lineage>
</organism>
<keyword evidence="2" id="KW-0548">Nucleotidyltransferase</keyword>
<dbReference type="InterPro" id="IPR000594">
    <property type="entry name" value="ThiF_NAD_FAD-bd"/>
</dbReference>
<dbReference type="CDD" id="cd01483">
    <property type="entry name" value="E1_enzyme_family"/>
    <property type="match status" value="1"/>
</dbReference>
<reference evidence="2 3" key="1">
    <citation type="submission" date="2016-01" db="EMBL/GenBank/DDBJ databases">
        <title>Highly variable Streptococcus oralis are common among viridans streptococci isolated from primates.</title>
        <authorList>
            <person name="Denapaite D."/>
            <person name="Rieger M."/>
            <person name="Koendgen S."/>
            <person name="Brueckner R."/>
            <person name="Ochigava I."/>
            <person name="Kappeler P."/>
            <person name="Maetz-Rensing K."/>
            <person name="Leendertz F."/>
            <person name="Hakenbeck R."/>
        </authorList>
    </citation>
    <scope>NUCLEOTIDE SEQUENCE [LARGE SCALE GENOMIC DNA]</scope>
    <source>
        <strain evidence="2 3">DD28</strain>
    </source>
</reference>
<dbReference type="SMR" id="A0A081Q0C3"/>
<dbReference type="PATRIC" id="fig|28037.234.peg.1113"/>
<dbReference type="PANTHER" id="PTHR10953:SF247">
    <property type="entry name" value="SLL6053 PROTEIN"/>
    <property type="match status" value="1"/>
</dbReference>
<dbReference type="EMBL" id="LQOA01000033">
    <property type="protein sequence ID" value="KXT98688.1"/>
    <property type="molecule type" value="Genomic_DNA"/>
</dbReference>
<evidence type="ECO:0000313" key="3">
    <source>
        <dbReference type="Proteomes" id="UP000070136"/>
    </source>
</evidence>
<feature type="domain" description="THIF-type NAD/FAD binding fold" evidence="1">
    <location>
        <begin position="117"/>
        <end position="354"/>
    </location>
</feature>
<dbReference type="GO" id="GO:0008641">
    <property type="term" value="F:ubiquitin-like modifier activating enzyme activity"/>
    <property type="evidence" value="ECO:0007669"/>
    <property type="project" value="InterPro"/>
</dbReference>
<dbReference type="GO" id="GO:0004792">
    <property type="term" value="F:thiosulfate-cyanide sulfurtransferase activity"/>
    <property type="evidence" value="ECO:0007669"/>
    <property type="project" value="TreeGrafter"/>
</dbReference>
<protein>
    <submittedName>
        <fullName evidence="2">Sulfur carrier protein adenylyltransferase ThiF</fullName>
    </submittedName>
</protein>
<keyword evidence="2" id="KW-0808">Transferase</keyword>
<evidence type="ECO:0000313" key="2">
    <source>
        <dbReference type="EMBL" id="KXT98688.1"/>
    </source>
</evidence>
<proteinExistence type="predicted"/>
<name>A0A081Q0C3_STRMT</name>
<dbReference type="SUPFAM" id="SSF69572">
    <property type="entry name" value="Activating enzymes of the ubiquitin-like proteins"/>
    <property type="match status" value="1"/>
</dbReference>
<dbReference type="Proteomes" id="UP000070136">
    <property type="component" value="Unassembled WGS sequence"/>
</dbReference>